<evidence type="ECO:0000313" key="2">
    <source>
        <dbReference type="Proteomes" id="UP000320791"/>
    </source>
</evidence>
<accession>A0A5C5UDX4</accession>
<comment type="caution">
    <text evidence="1">The sequence shown here is derived from an EMBL/GenBank/DDBJ whole genome shotgun (WGS) entry which is preliminary data.</text>
</comment>
<dbReference type="Proteomes" id="UP000320791">
    <property type="component" value="Unassembled WGS sequence"/>
</dbReference>
<evidence type="ECO:0000313" key="1">
    <source>
        <dbReference type="EMBL" id="TWT24159.1"/>
    </source>
</evidence>
<dbReference type="OrthoDB" id="4426448at2"/>
<reference evidence="1 2" key="1">
    <citation type="submission" date="2019-08" db="EMBL/GenBank/DDBJ databases">
        <authorList>
            <person name="Lei W."/>
        </authorList>
    </citation>
    <scope>NUCLEOTIDE SEQUENCE [LARGE SCALE GENOMIC DNA]</scope>
    <source>
        <strain evidence="1 2">CCUG 58627</strain>
    </source>
</reference>
<name>A0A5C5UDX4_9CORY</name>
<dbReference type="EMBL" id="VOHM01000019">
    <property type="protein sequence ID" value="TWT24159.1"/>
    <property type="molecule type" value="Genomic_DNA"/>
</dbReference>
<protein>
    <submittedName>
        <fullName evidence="1">Suppressor of fused domain protein</fullName>
    </submittedName>
</protein>
<sequence length="200" mass="21607">MRVACGSGEVFEVVNLKETAFWLDSVFPCSLKFQQISGFHIATAELGAGESLACSVDFGHVDTGLVLVDADVPVRCEIFCVSRAEPATVAALVTSAVTMLVDTNTRSATIPAQPGTLLPGMTAYGPRQIMGELSVKHGLLIAPFVWEQGVPQVREPDRMTTLCQLIPLTNDEFLHGHTYGVPALQEALIEENVDLMNLHR</sequence>
<proteinExistence type="predicted"/>
<gene>
    <name evidence="1" type="ORF">FRX94_08880</name>
</gene>
<dbReference type="AlphaFoldDB" id="A0A5C5UDX4"/>
<organism evidence="1 2">
    <name type="scientific">Corynebacterium canis</name>
    <dbReference type="NCBI Taxonomy" id="679663"/>
    <lineage>
        <taxon>Bacteria</taxon>
        <taxon>Bacillati</taxon>
        <taxon>Actinomycetota</taxon>
        <taxon>Actinomycetes</taxon>
        <taxon>Mycobacteriales</taxon>
        <taxon>Corynebacteriaceae</taxon>
        <taxon>Corynebacterium</taxon>
    </lineage>
</organism>
<keyword evidence="2" id="KW-1185">Reference proteome</keyword>